<evidence type="ECO:0000256" key="3">
    <source>
        <dbReference type="ARBA" id="ARBA00023274"/>
    </source>
</evidence>
<organism evidence="7 8">
    <name type="scientific">Rhodoglobus vestalii</name>
    <dbReference type="NCBI Taxonomy" id="193384"/>
    <lineage>
        <taxon>Bacteria</taxon>
        <taxon>Bacillati</taxon>
        <taxon>Actinomycetota</taxon>
        <taxon>Actinomycetes</taxon>
        <taxon>Micrococcales</taxon>
        <taxon>Microbacteriaceae</taxon>
        <taxon>Rhodoglobus</taxon>
    </lineage>
</organism>
<dbReference type="InterPro" id="IPR013823">
    <property type="entry name" value="Ribosomal_bL12_C"/>
</dbReference>
<evidence type="ECO:0000256" key="2">
    <source>
        <dbReference type="ARBA" id="ARBA00022980"/>
    </source>
</evidence>
<dbReference type="HAMAP" id="MF_00368">
    <property type="entry name" value="Ribosomal_bL12"/>
    <property type="match status" value="1"/>
</dbReference>
<dbReference type="InterPro" id="IPR008932">
    <property type="entry name" value="Ribosomal_bL12_oligo"/>
</dbReference>
<evidence type="ECO:0000313" key="8">
    <source>
        <dbReference type="Proteomes" id="UP000316560"/>
    </source>
</evidence>
<dbReference type="NCBIfam" id="TIGR00855">
    <property type="entry name" value="L12"/>
    <property type="match status" value="1"/>
</dbReference>
<dbReference type="GO" id="GO:0022625">
    <property type="term" value="C:cytosolic large ribosomal subunit"/>
    <property type="evidence" value="ECO:0007669"/>
    <property type="project" value="TreeGrafter"/>
</dbReference>
<comment type="similarity">
    <text evidence="1 4">Belongs to the bacterial ribosomal protein bL12 family.</text>
</comment>
<dbReference type="RefSeq" id="WP_141989869.1">
    <property type="nucleotide sequence ID" value="NZ_VFRA01000001.1"/>
</dbReference>
<dbReference type="InterPro" id="IPR014719">
    <property type="entry name" value="Ribosomal_bL12_C/ClpS-like"/>
</dbReference>
<proteinExistence type="inferred from homology"/>
<sequence length="127" mass="13135">MAKMSSDDLIEAFKELTLIELSDFVKKFEEVFEVTAAAPVAAAAAAPAAGAAEEVEEKDSFDVILESAGEKKIQVIKEVRTLTSLGLGEAKALVDGAPKAVLEGANKEAAEKAKTALEGAGATVTLK</sequence>
<reference evidence="7 8" key="1">
    <citation type="submission" date="2019-06" db="EMBL/GenBank/DDBJ databases">
        <title>Sequencing the genomes of 1000 actinobacteria strains.</title>
        <authorList>
            <person name="Klenk H.-P."/>
        </authorList>
    </citation>
    <scope>NUCLEOTIDE SEQUENCE [LARGE SCALE GENOMIC DNA]</scope>
    <source>
        <strain evidence="7 8">DSM 21947</strain>
    </source>
</reference>
<evidence type="ECO:0000259" key="5">
    <source>
        <dbReference type="Pfam" id="PF00542"/>
    </source>
</evidence>
<keyword evidence="3 4" id="KW-0687">Ribonucleoprotein</keyword>
<feature type="domain" description="Large ribosomal subunit protein bL12 oligomerization" evidence="6">
    <location>
        <begin position="7"/>
        <end position="52"/>
    </location>
</feature>
<evidence type="ECO:0000256" key="4">
    <source>
        <dbReference type="HAMAP-Rule" id="MF_00368"/>
    </source>
</evidence>
<keyword evidence="2 4" id="KW-0689">Ribosomal protein</keyword>
<name>A0A8H2K3G3_9MICO</name>
<evidence type="ECO:0000313" key="7">
    <source>
        <dbReference type="EMBL" id="TQO19425.1"/>
    </source>
</evidence>
<comment type="caution">
    <text evidence="7">The sequence shown here is derived from an EMBL/GenBank/DDBJ whole genome shotgun (WGS) entry which is preliminary data.</text>
</comment>
<dbReference type="Gene3D" id="3.30.1390.10">
    <property type="match status" value="1"/>
</dbReference>
<evidence type="ECO:0000256" key="1">
    <source>
        <dbReference type="ARBA" id="ARBA00007197"/>
    </source>
</evidence>
<dbReference type="Proteomes" id="UP000316560">
    <property type="component" value="Unassembled WGS sequence"/>
</dbReference>
<dbReference type="SUPFAM" id="SSF54736">
    <property type="entry name" value="ClpS-like"/>
    <property type="match status" value="1"/>
</dbReference>
<gene>
    <name evidence="4" type="primary">rplL</name>
    <name evidence="7" type="ORF">FB472_0975</name>
</gene>
<dbReference type="GO" id="GO:0003729">
    <property type="term" value="F:mRNA binding"/>
    <property type="evidence" value="ECO:0007669"/>
    <property type="project" value="TreeGrafter"/>
</dbReference>
<dbReference type="Pfam" id="PF16320">
    <property type="entry name" value="Ribosomal_L12_N"/>
    <property type="match status" value="1"/>
</dbReference>
<dbReference type="InterPro" id="IPR036235">
    <property type="entry name" value="Ribosomal_bL12_oligo_N_sf"/>
</dbReference>
<dbReference type="Pfam" id="PF00542">
    <property type="entry name" value="Ribosomal_L12"/>
    <property type="match status" value="1"/>
</dbReference>
<dbReference type="EMBL" id="VFRA01000001">
    <property type="protein sequence ID" value="TQO19425.1"/>
    <property type="molecule type" value="Genomic_DNA"/>
</dbReference>
<dbReference type="OrthoDB" id="9811748at2"/>
<comment type="subunit">
    <text evidence="4">Homodimer. Part of the ribosomal stalk of the 50S ribosomal subunit. Forms a multimeric L10(L12)X complex, where L10 forms an elongated spine to which 2 to 4 L12 dimers bind in a sequential fashion. Binds GTP-bound translation factors.</text>
</comment>
<dbReference type="CDD" id="cd00387">
    <property type="entry name" value="Ribosomal_L7_L12"/>
    <property type="match status" value="1"/>
</dbReference>
<dbReference type="GO" id="GO:0006412">
    <property type="term" value="P:translation"/>
    <property type="evidence" value="ECO:0007669"/>
    <property type="project" value="UniProtKB-UniRule"/>
</dbReference>
<dbReference type="FunFam" id="3.30.1390.10:FF:000001">
    <property type="entry name" value="50S ribosomal protein L7/L12"/>
    <property type="match status" value="1"/>
</dbReference>
<protein>
    <recommendedName>
        <fullName evidence="4">Large ribosomal subunit protein bL12</fullName>
    </recommendedName>
</protein>
<dbReference type="PANTHER" id="PTHR45987">
    <property type="entry name" value="39S RIBOSOMAL PROTEIN L12"/>
    <property type="match status" value="1"/>
</dbReference>
<dbReference type="SUPFAM" id="SSF48300">
    <property type="entry name" value="Ribosomal protein L7/12, oligomerisation (N-terminal) domain"/>
    <property type="match status" value="1"/>
</dbReference>
<dbReference type="GO" id="GO:0003735">
    <property type="term" value="F:structural constituent of ribosome"/>
    <property type="evidence" value="ECO:0007669"/>
    <property type="project" value="InterPro"/>
</dbReference>
<dbReference type="PANTHER" id="PTHR45987:SF4">
    <property type="entry name" value="LARGE RIBOSOMAL SUBUNIT PROTEIN BL12M"/>
    <property type="match status" value="1"/>
</dbReference>
<dbReference type="AlphaFoldDB" id="A0A8H2K3G3"/>
<keyword evidence="8" id="KW-1185">Reference proteome</keyword>
<accession>A0A8H2K3G3</accession>
<comment type="function">
    <text evidence="4">Forms part of the ribosomal stalk which helps the ribosome interact with GTP-bound translation factors. Is thus essential for accurate translation.</text>
</comment>
<dbReference type="Gene3D" id="1.20.5.710">
    <property type="entry name" value="Single helix bin"/>
    <property type="match status" value="1"/>
</dbReference>
<dbReference type="InterPro" id="IPR000206">
    <property type="entry name" value="Ribosomal_bL12"/>
</dbReference>
<evidence type="ECO:0000259" key="6">
    <source>
        <dbReference type="Pfam" id="PF16320"/>
    </source>
</evidence>
<feature type="domain" description="Large ribosomal subunit protein bL12 C-terminal" evidence="5">
    <location>
        <begin position="61"/>
        <end position="127"/>
    </location>
</feature>